<evidence type="ECO:0000256" key="3">
    <source>
        <dbReference type="ARBA" id="ARBA00022622"/>
    </source>
</evidence>
<evidence type="ECO:0000256" key="5">
    <source>
        <dbReference type="ARBA" id="ARBA00023180"/>
    </source>
</evidence>
<dbReference type="InterPro" id="IPR006918">
    <property type="entry name" value="COBRA_pln"/>
</dbReference>
<proteinExistence type="inferred from homology"/>
<feature type="domain" description="COBRA C-terminal" evidence="7">
    <location>
        <begin position="38"/>
        <end position="154"/>
    </location>
</feature>
<evidence type="ECO:0000313" key="8">
    <source>
        <dbReference type="EMBL" id="RYQ92600.1"/>
    </source>
</evidence>
<evidence type="ECO:0000256" key="4">
    <source>
        <dbReference type="ARBA" id="ARBA00022729"/>
    </source>
</evidence>
<dbReference type="PANTHER" id="PTHR31673">
    <property type="entry name" value="PROTEIN COBRA"/>
    <property type="match status" value="1"/>
</dbReference>
<evidence type="ECO:0000256" key="6">
    <source>
        <dbReference type="ARBA" id="ARBA00023288"/>
    </source>
</evidence>
<keyword evidence="3" id="KW-0336">GPI-anchor</keyword>
<dbReference type="STRING" id="3818.A0A444XS65"/>
<keyword evidence="4" id="KW-0732">Signal</keyword>
<dbReference type="PANTHER" id="PTHR31673:SF69">
    <property type="entry name" value="COBRA-LIKE PROTEIN"/>
    <property type="match status" value="1"/>
</dbReference>
<accession>A0A444XS65</accession>
<keyword evidence="5" id="KW-0325">Glycoprotein</keyword>
<comment type="similarity">
    <text evidence="2">Belongs to the COBRA family.</text>
</comment>
<name>A0A444XS65_ARAHY</name>
<comment type="subcellular location">
    <subcellularLocation>
        <location evidence="1">Cell membrane</location>
        <topology evidence="1">Lipid-anchor</topology>
        <topology evidence="1">GPI-anchor</topology>
    </subcellularLocation>
</comment>
<dbReference type="Pfam" id="PF25079">
    <property type="entry name" value="COB_C"/>
    <property type="match status" value="1"/>
</dbReference>
<gene>
    <name evidence="8" type="ORF">Ahy_B09g098826</name>
</gene>
<dbReference type="Proteomes" id="UP000289738">
    <property type="component" value="Chromosome B09"/>
</dbReference>
<dbReference type="Gramene" id="arahy.Tifrunner.gnm2.ann2.Ah19g435200.1">
    <property type="protein sequence ID" value="arahy.Tifrunner.gnm2.ann2.Ah19g435200.1-CDS"/>
    <property type="gene ID" value="arahy.Tifrunner.gnm2.ann2.Ah19g435200"/>
</dbReference>
<reference evidence="8 9" key="1">
    <citation type="submission" date="2019-01" db="EMBL/GenBank/DDBJ databases">
        <title>Sequencing of cultivated peanut Arachis hypogaea provides insights into genome evolution and oil improvement.</title>
        <authorList>
            <person name="Chen X."/>
        </authorList>
    </citation>
    <scope>NUCLEOTIDE SEQUENCE [LARGE SCALE GENOMIC DNA]</scope>
    <source>
        <strain evidence="9">cv. Fuhuasheng</strain>
        <tissue evidence="8">Leaves</tissue>
    </source>
</reference>
<dbReference type="EMBL" id="SDMP01000019">
    <property type="protein sequence ID" value="RYQ92600.1"/>
    <property type="molecule type" value="Genomic_DNA"/>
</dbReference>
<evidence type="ECO:0000313" key="9">
    <source>
        <dbReference type="Proteomes" id="UP000289738"/>
    </source>
</evidence>
<dbReference type="InterPro" id="IPR056900">
    <property type="entry name" value="COB_C"/>
</dbReference>
<evidence type="ECO:0000256" key="1">
    <source>
        <dbReference type="ARBA" id="ARBA00004609"/>
    </source>
</evidence>
<organism evidence="8 9">
    <name type="scientific">Arachis hypogaea</name>
    <name type="common">Peanut</name>
    <dbReference type="NCBI Taxonomy" id="3818"/>
    <lineage>
        <taxon>Eukaryota</taxon>
        <taxon>Viridiplantae</taxon>
        <taxon>Streptophyta</taxon>
        <taxon>Embryophyta</taxon>
        <taxon>Tracheophyta</taxon>
        <taxon>Spermatophyta</taxon>
        <taxon>Magnoliopsida</taxon>
        <taxon>eudicotyledons</taxon>
        <taxon>Gunneridae</taxon>
        <taxon>Pentapetalae</taxon>
        <taxon>rosids</taxon>
        <taxon>fabids</taxon>
        <taxon>Fabales</taxon>
        <taxon>Fabaceae</taxon>
        <taxon>Papilionoideae</taxon>
        <taxon>50 kb inversion clade</taxon>
        <taxon>dalbergioids sensu lato</taxon>
        <taxon>Dalbergieae</taxon>
        <taxon>Pterocarpus clade</taxon>
        <taxon>Arachis</taxon>
    </lineage>
</organism>
<keyword evidence="3" id="KW-0472">Membrane</keyword>
<dbReference type="AlphaFoldDB" id="A0A444XS65"/>
<sequence length="162" mass="18826">MKIYLSKNSNVSFVVSYAVTWNVTCTYSQFLARKNPACCVYLSSFYNETITPCPSCACGCQNKRNCVKSDSKILSMVGVHTPQKDNEPLMQCTHHMCPIRVHWHVKQNYKDYWRVKIAITNFNYRMNYSLWTLAIQHPNLNNVTQVFSFDYKPILPYASISE</sequence>
<protein>
    <recommendedName>
        <fullName evidence="7">COBRA C-terminal domain-containing protein</fullName>
    </recommendedName>
</protein>
<dbReference type="GO" id="GO:0010215">
    <property type="term" value="P:cellulose microfibril organization"/>
    <property type="evidence" value="ECO:0007669"/>
    <property type="project" value="InterPro"/>
</dbReference>
<comment type="caution">
    <text evidence="8">The sequence shown here is derived from an EMBL/GenBank/DDBJ whole genome shotgun (WGS) entry which is preliminary data.</text>
</comment>
<dbReference type="GO" id="GO:0098552">
    <property type="term" value="C:side of membrane"/>
    <property type="evidence" value="ECO:0007669"/>
    <property type="project" value="UniProtKB-KW"/>
</dbReference>
<dbReference type="GO" id="GO:0052324">
    <property type="term" value="P:plant-type cell wall cellulose biosynthetic process"/>
    <property type="evidence" value="ECO:0007669"/>
    <property type="project" value="TreeGrafter"/>
</dbReference>
<dbReference type="GO" id="GO:0005886">
    <property type="term" value="C:plasma membrane"/>
    <property type="evidence" value="ECO:0007669"/>
    <property type="project" value="UniProtKB-SubCell"/>
</dbReference>
<evidence type="ECO:0000256" key="2">
    <source>
        <dbReference type="ARBA" id="ARBA00005507"/>
    </source>
</evidence>
<evidence type="ECO:0000259" key="7">
    <source>
        <dbReference type="Pfam" id="PF25079"/>
    </source>
</evidence>
<keyword evidence="6" id="KW-0449">Lipoprotein</keyword>
<keyword evidence="9" id="KW-1185">Reference proteome</keyword>